<dbReference type="Proteomes" id="UP000199514">
    <property type="component" value="Unassembled WGS sequence"/>
</dbReference>
<dbReference type="Gene3D" id="2.20.200.10">
    <property type="entry name" value="Outer membrane efflux proteins (OEP)"/>
    <property type="match status" value="1"/>
</dbReference>
<dbReference type="PROSITE" id="PS51257">
    <property type="entry name" value="PROKAR_LIPOPROTEIN"/>
    <property type="match status" value="1"/>
</dbReference>
<dbReference type="RefSeq" id="WP_091512205.1">
    <property type="nucleotide sequence ID" value="NZ_FOLE01000006.1"/>
</dbReference>
<reference evidence="3 4" key="1">
    <citation type="submission" date="2016-10" db="EMBL/GenBank/DDBJ databases">
        <authorList>
            <person name="de Groot N.N."/>
        </authorList>
    </citation>
    <scope>NUCLEOTIDE SEQUENCE [LARGE SCALE GENOMIC DNA]</scope>
    <source>
        <strain evidence="3 4">DSM 6793</strain>
    </source>
</reference>
<dbReference type="InterPro" id="IPR010131">
    <property type="entry name" value="MdtP/NodT-like"/>
</dbReference>
<comment type="similarity">
    <text evidence="1 2">Belongs to the outer membrane factor (OMF) (TC 1.B.17) family.</text>
</comment>
<keyword evidence="4" id="KW-1185">Reference proteome</keyword>
<evidence type="ECO:0000313" key="4">
    <source>
        <dbReference type="Proteomes" id="UP000199514"/>
    </source>
</evidence>
<dbReference type="PANTHER" id="PTHR30203:SF33">
    <property type="entry name" value="BLR4455 PROTEIN"/>
    <property type="match status" value="1"/>
</dbReference>
<dbReference type="Pfam" id="PF02321">
    <property type="entry name" value="OEP"/>
    <property type="match status" value="2"/>
</dbReference>
<keyword evidence="2 3" id="KW-0449">Lipoprotein</keyword>
<keyword evidence="2" id="KW-0812">Transmembrane</keyword>
<dbReference type="AlphaFoldDB" id="A0A1I1JR86"/>
<comment type="subcellular location">
    <subcellularLocation>
        <location evidence="2">Cell membrane</location>
        <topology evidence="2">Lipid-anchor</topology>
    </subcellularLocation>
</comment>
<keyword evidence="2" id="KW-0472">Membrane</keyword>
<organism evidence="3 4">
    <name type="scientific">Flexibacter flexilis DSM 6793</name>
    <dbReference type="NCBI Taxonomy" id="927664"/>
    <lineage>
        <taxon>Bacteria</taxon>
        <taxon>Pseudomonadati</taxon>
        <taxon>Bacteroidota</taxon>
        <taxon>Cytophagia</taxon>
        <taxon>Cytophagales</taxon>
        <taxon>Flexibacteraceae</taxon>
        <taxon>Flexibacter</taxon>
    </lineage>
</organism>
<proteinExistence type="inferred from homology"/>
<dbReference type="GO" id="GO:0005886">
    <property type="term" value="C:plasma membrane"/>
    <property type="evidence" value="ECO:0007669"/>
    <property type="project" value="UniProtKB-SubCell"/>
</dbReference>
<accession>A0A1I1JR86</accession>
<keyword evidence="2" id="KW-0564">Palmitate</keyword>
<dbReference type="STRING" id="927664.SAMN05421780_10633"/>
<sequence length="471" mass="52238">MRPFIKNIVITGLGAWLITACGITRKYESPLKDQQTSKLYRGQTTSDTASMAALPWQQLFADEALRNLIQKGLAQNYDLKIAVTRMNSASANLQQSKLALLPTVSATAQVTHSKPSTANARANGINVTSIPSNDIYALFGSASWELDVWGKLRSSKRSYVAAYLQSEAYKRAVQTQLVAQIATNYYQLLAYDEQLRIVEETVAIRKKEIETAKVLKANGVLNKADLANSEANLYAAQLQIPVIKQSRRESENALSTLLALPSDSILRGNFAAQQISVELKTGVSAQLLANRPDVQQAEHGFRNAFELTNMARTYFYPSLTISATAGWNTANSVQNFFTNTFYGNIIGGLTQPIFNQGINKQRLRKAKATQEEMYFTFQKTVLTAGQEVSNALYSYQVAIEKEQMRKTQIESLQKASDFTKELLKYTSSTNYTDVLTAEQNLLTAQLNGVSDKLQQLQATVELYRALGGGWK</sequence>
<gene>
    <name evidence="3" type="ORF">SAMN05421780_10633</name>
</gene>
<dbReference type="GO" id="GO:0015562">
    <property type="term" value="F:efflux transmembrane transporter activity"/>
    <property type="evidence" value="ECO:0007669"/>
    <property type="project" value="InterPro"/>
</dbReference>
<protein>
    <submittedName>
        <fullName evidence="3">Efflux transporter, outer membrane factor (OMF) lipoprotein, NodT family</fullName>
    </submittedName>
</protein>
<dbReference type="SUPFAM" id="SSF56954">
    <property type="entry name" value="Outer membrane efflux proteins (OEP)"/>
    <property type="match status" value="1"/>
</dbReference>
<evidence type="ECO:0000256" key="2">
    <source>
        <dbReference type="RuleBase" id="RU362097"/>
    </source>
</evidence>
<evidence type="ECO:0000256" key="1">
    <source>
        <dbReference type="ARBA" id="ARBA00007613"/>
    </source>
</evidence>
<dbReference type="InterPro" id="IPR003423">
    <property type="entry name" value="OMP_efflux"/>
</dbReference>
<dbReference type="Gene3D" id="1.20.1600.10">
    <property type="entry name" value="Outer membrane efflux proteins (OEP)"/>
    <property type="match status" value="1"/>
</dbReference>
<dbReference type="OrthoDB" id="9770517at2"/>
<keyword evidence="2" id="KW-1134">Transmembrane beta strand</keyword>
<evidence type="ECO:0000313" key="3">
    <source>
        <dbReference type="EMBL" id="SFC49038.1"/>
    </source>
</evidence>
<name>A0A1I1JR86_9BACT</name>
<dbReference type="EMBL" id="FOLE01000006">
    <property type="protein sequence ID" value="SFC49038.1"/>
    <property type="molecule type" value="Genomic_DNA"/>
</dbReference>
<dbReference type="NCBIfam" id="TIGR01845">
    <property type="entry name" value="outer_NodT"/>
    <property type="match status" value="1"/>
</dbReference>
<dbReference type="PANTHER" id="PTHR30203">
    <property type="entry name" value="OUTER MEMBRANE CATION EFFLUX PROTEIN"/>
    <property type="match status" value="1"/>
</dbReference>